<gene>
    <name evidence="8" type="primary">ZIP1</name>
</gene>
<reference evidence="8" key="1">
    <citation type="submission" date="2015-04" db="EMBL/GenBank/DDBJ databases">
        <title>Cloning and function analysis of a Zip gene from a dark septate endophyte (DSE) strain (H93).</title>
        <authorList>
            <person name="Chen D."/>
            <person name="Li T."/>
            <person name="Zhao Z."/>
        </authorList>
    </citation>
    <scope>NUCLEOTIDE SEQUENCE</scope>
</reference>
<feature type="transmembrane region" description="Helical" evidence="6">
    <location>
        <begin position="463"/>
        <end position="485"/>
    </location>
</feature>
<comment type="subcellular location">
    <subcellularLocation>
        <location evidence="1">Membrane</location>
        <topology evidence="1">Multi-pass membrane protein</topology>
    </subcellularLocation>
</comment>
<dbReference type="PANTHER" id="PTHR11040:SF44">
    <property type="entry name" value="PROTEIN ZNTC-RELATED"/>
    <property type="match status" value="1"/>
</dbReference>
<feature type="chain" id="PRO_5006038739" evidence="7">
    <location>
        <begin position="19"/>
        <end position="525"/>
    </location>
</feature>
<feature type="region of interest" description="Disordered" evidence="5">
    <location>
        <begin position="301"/>
        <end position="336"/>
    </location>
</feature>
<feature type="transmembrane region" description="Helical" evidence="6">
    <location>
        <begin position="195"/>
        <end position="219"/>
    </location>
</feature>
<keyword evidence="3 6" id="KW-1133">Transmembrane helix</keyword>
<feature type="compositionally biased region" description="Basic and acidic residues" evidence="5">
    <location>
        <begin position="319"/>
        <end position="328"/>
    </location>
</feature>
<evidence type="ECO:0000256" key="3">
    <source>
        <dbReference type="ARBA" id="ARBA00022989"/>
    </source>
</evidence>
<protein>
    <submittedName>
        <fullName evidence="8">Zip family zinc transporter</fullName>
    </submittedName>
</protein>
<proteinExistence type="evidence at transcript level"/>
<dbReference type="InterPro" id="IPR003689">
    <property type="entry name" value="ZIP"/>
</dbReference>
<feature type="transmembrane region" description="Helical" evidence="6">
    <location>
        <begin position="272"/>
        <end position="290"/>
    </location>
</feature>
<evidence type="ECO:0000256" key="6">
    <source>
        <dbReference type="SAM" id="Phobius"/>
    </source>
</evidence>
<evidence type="ECO:0000256" key="5">
    <source>
        <dbReference type="SAM" id="MobiDB-lite"/>
    </source>
</evidence>
<dbReference type="Pfam" id="PF02535">
    <property type="entry name" value="Zip"/>
    <property type="match status" value="1"/>
</dbReference>
<keyword evidence="4 6" id="KW-0472">Membrane</keyword>
<evidence type="ECO:0000256" key="4">
    <source>
        <dbReference type="ARBA" id="ARBA00023136"/>
    </source>
</evidence>
<dbReference type="AlphaFoldDB" id="A0A0N9QX63"/>
<organism evidence="8">
    <name type="scientific">Exophiala pisciphila</name>
    <dbReference type="NCBI Taxonomy" id="86051"/>
    <lineage>
        <taxon>Eukaryota</taxon>
        <taxon>Fungi</taxon>
        <taxon>Dikarya</taxon>
        <taxon>Ascomycota</taxon>
        <taxon>Pezizomycotina</taxon>
        <taxon>Eurotiomycetes</taxon>
        <taxon>Chaetothyriomycetidae</taxon>
        <taxon>Chaetothyriales</taxon>
        <taxon>Herpotrichiellaceae</taxon>
        <taxon>Exophiala</taxon>
    </lineage>
</organism>
<dbReference type="GO" id="GO:0005886">
    <property type="term" value="C:plasma membrane"/>
    <property type="evidence" value="ECO:0007669"/>
    <property type="project" value="TreeGrafter"/>
</dbReference>
<feature type="region of interest" description="Disordered" evidence="5">
    <location>
        <begin position="138"/>
        <end position="159"/>
    </location>
</feature>
<feature type="transmembrane region" description="Helical" evidence="6">
    <location>
        <begin position="365"/>
        <end position="389"/>
    </location>
</feature>
<sequence>MMLARILLLVALGSIVQAQTTYTGCHNHSTVEYCYGPDGVETAVYTYSSIAPTTLSTATLPASVSATATATGQTTAVTGCHSHNSQIYCINGAGEEVLVSSTATVTGEPPAQYTDCHAHGVEQWCMAPDGSEVLVVAESSNASESDGHSGESSSGGEQEMDCHFHAGVEHCVAAGGSESATEELNCGITERDYDIGLRIGTLFVILVTSGIGVFAPMVLTKLPSRSINASTFTIVKQFGTGVILSTAFIHLYTHATLMFNNQCLGSLEYEGTTSAIVMGGIILAFLFEYIGHRLILARGTPHEHERSAGSEETTTTAELAKEEGEDPTKNAVTGPPSAAYKSNNLTNLGHNHGNPLDPANPNSKLSVIVMEAGILFHSVLIGLTLVVAGDSFYKTLLVVIVFHQFFEGLALGARIALLPSKFARFWRTKFPMAVAFTLITPLGMAIGLGVINEFNGNERNTIVAIGTLDALSAGILIWVGVVDMLARDWLLDCGAMVHASIGRTLLGGVSLFAGMILMSVLGKWA</sequence>
<dbReference type="GO" id="GO:0005385">
    <property type="term" value="F:zinc ion transmembrane transporter activity"/>
    <property type="evidence" value="ECO:0007669"/>
    <property type="project" value="TreeGrafter"/>
</dbReference>
<dbReference type="PANTHER" id="PTHR11040">
    <property type="entry name" value="ZINC/IRON TRANSPORTER"/>
    <property type="match status" value="1"/>
</dbReference>
<keyword evidence="2 6" id="KW-0812">Transmembrane</keyword>
<accession>A0A0N9QX63</accession>
<dbReference type="EMBL" id="KR270804">
    <property type="protein sequence ID" value="ALH21135.1"/>
    <property type="molecule type" value="mRNA"/>
</dbReference>
<feature type="transmembrane region" description="Helical" evidence="6">
    <location>
        <begin position="505"/>
        <end position="524"/>
    </location>
</feature>
<feature type="signal peptide" evidence="7">
    <location>
        <begin position="1"/>
        <end position="18"/>
    </location>
</feature>
<evidence type="ECO:0000256" key="2">
    <source>
        <dbReference type="ARBA" id="ARBA00022692"/>
    </source>
</evidence>
<evidence type="ECO:0000256" key="7">
    <source>
        <dbReference type="SAM" id="SignalP"/>
    </source>
</evidence>
<feature type="transmembrane region" description="Helical" evidence="6">
    <location>
        <begin position="395"/>
        <end position="418"/>
    </location>
</feature>
<keyword evidence="7" id="KW-0732">Signal</keyword>
<evidence type="ECO:0000313" key="8">
    <source>
        <dbReference type="EMBL" id="ALH21135.1"/>
    </source>
</evidence>
<feature type="transmembrane region" description="Helical" evidence="6">
    <location>
        <begin position="430"/>
        <end position="451"/>
    </location>
</feature>
<name>A0A0N9QX63_9EURO</name>
<evidence type="ECO:0000256" key="1">
    <source>
        <dbReference type="ARBA" id="ARBA00004141"/>
    </source>
</evidence>
<feature type="transmembrane region" description="Helical" evidence="6">
    <location>
        <begin position="231"/>
        <end position="252"/>
    </location>
</feature>